<dbReference type="PROSITE" id="PS51462">
    <property type="entry name" value="NUDIX"/>
    <property type="match status" value="1"/>
</dbReference>
<comment type="cofactor">
    <cofactor evidence="1">
        <name>Mg(2+)</name>
        <dbReference type="ChEBI" id="CHEBI:18420"/>
    </cofactor>
</comment>
<evidence type="ECO:0000256" key="5">
    <source>
        <dbReference type="ARBA" id="ARBA00022516"/>
    </source>
</evidence>
<keyword evidence="8" id="KW-0752">Steroid biosynthesis</keyword>
<accession>A0A381TFY5</accession>
<organism evidence="13">
    <name type="scientific">marine metagenome</name>
    <dbReference type="NCBI Taxonomy" id="408172"/>
    <lineage>
        <taxon>unclassified sequences</taxon>
        <taxon>metagenomes</taxon>
        <taxon>ecological metagenomes</taxon>
    </lineage>
</organism>
<evidence type="ECO:0000256" key="7">
    <source>
        <dbReference type="ARBA" id="ARBA00022842"/>
    </source>
</evidence>
<evidence type="ECO:0000259" key="12">
    <source>
        <dbReference type="PROSITE" id="PS51462"/>
    </source>
</evidence>
<dbReference type="EMBL" id="UINC01004236">
    <property type="protein sequence ID" value="SVA12843.1"/>
    <property type="molecule type" value="Genomic_DNA"/>
</dbReference>
<dbReference type="Pfam" id="PF00293">
    <property type="entry name" value="NUDIX"/>
    <property type="match status" value="1"/>
</dbReference>
<keyword evidence="9" id="KW-0443">Lipid metabolism</keyword>
<evidence type="ECO:0000256" key="10">
    <source>
        <dbReference type="ARBA" id="ARBA00023229"/>
    </source>
</evidence>
<comment type="pathway">
    <text evidence="2">Isoprenoid biosynthesis; dimethylallyl diphosphate biosynthesis; dimethylallyl diphosphate from isopentenyl diphosphate: step 1/1.</text>
</comment>
<dbReference type="AlphaFoldDB" id="A0A381TFY5"/>
<keyword evidence="11" id="KW-0413">Isomerase</keyword>
<evidence type="ECO:0000256" key="6">
    <source>
        <dbReference type="ARBA" id="ARBA00022723"/>
    </source>
</evidence>
<dbReference type="PIRSF" id="PIRSF018427">
    <property type="entry name" value="Isopntndiph_ism"/>
    <property type="match status" value="1"/>
</dbReference>
<dbReference type="InterPro" id="IPR000086">
    <property type="entry name" value="NUDIX_hydrolase_dom"/>
</dbReference>
<evidence type="ECO:0000256" key="2">
    <source>
        <dbReference type="ARBA" id="ARBA00004826"/>
    </source>
</evidence>
<dbReference type="PANTHER" id="PTHR10885">
    <property type="entry name" value="ISOPENTENYL-DIPHOSPHATE DELTA-ISOMERASE"/>
    <property type="match status" value="1"/>
</dbReference>
<feature type="domain" description="Nudix hydrolase" evidence="12">
    <location>
        <begin position="48"/>
        <end position="194"/>
    </location>
</feature>
<evidence type="ECO:0000256" key="11">
    <source>
        <dbReference type="ARBA" id="ARBA00023235"/>
    </source>
</evidence>
<dbReference type="GO" id="GO:0005737">
    <property type="term" value="C:cytoplasm"/>
    <property type="evidence" value="ECO:0007669"/>
    <property type="project" value="TreeGrafter"/>
</dbReference>
<evidence type="ECO:0000256" key="8">
    <source>
        <dbReference type="ARBA" id="ARBA00022955"/>
    </source>
</evidence>
<dbReference type="GO" id="GO:0046872">
    <property type="term" value="F:metal ion binding"/>
    <property type="evidence" value="ECO:0007669"/>
    <property type="project" value="UniProtKB-KW"/>
</dbReference>
<dbReference type="InterPro" id="IPR011876">
    <property type="entry name" value="IsopentenylPP_isomerase_typ1"/>
</dbReference>
<keyword evidence="10" id="KW-0414">Isoprene biosynthesis</keyword>
<keyword evidence="5" id="KW-0444">Lipid biosynthesis</keyword>
<dbReference type="CDD" id="cd02885">
    <property type="entry name" value="NUDIX_IPP_Isomerase"/>
    <property type="match status" value="1"/>
</dbReference>
<evidence type="ECO:0000256" key="4">
    <source>
        <dbReference type="ARBA" id="ARBA00012057"/>
    </source>
</evidence>
<dbReference type="GO" id="GO:0050992">
    <property type="term" value="P:dimethylallyl diphosphate biosynthetic process"/>
    <property type="evidence" value="ECO:0007669"/>
    <property type="project" value="UniProtKB-UniPathway"/>
</dbReference>
<protein>
    <recommendedName>
        <fullName evidence="4">isopentenyl-diphosphate Delta-isomerase</fullName>
        <ecNumber evidence="4">5.3.3.2</ecNumber>
    </recommendedName>
</protein>
<gene>
    <name evidence="13" type="ORF">METZ01_LOCUS65697</name>
</gene>
<proteinExistence type="inferred from homology"/>
<dbReference type="SUPFAM" id="SSF55811">
    <property type="entry name" value="Nudix"/>
    <property type="match status" value="1"/>
</dbReference>
<sequence>MMTGDKSGLQGYDEEQVQMMEENCIVVDKDDNIIGPDTKVNCHLGEGKLHRAFSVLLFNSSGELLIQKRAADKITFPSIWANSCCSHPLYIDNEIEGIDGAKRAAKRKMEQELGIEQDLIDSNQLCFITKMHYRARADEKWVEHEIDYIFALNCDVETKSNPNEIAELKYVTEDELQELFDQGEKIGPWFRLIKENFLNDIWNTLDDLSKAADGKLHKMDECQ</sequence>
<dbReference type="FunFam" id="3.90.79.10:FF:000012">
    <property type="entry name" value="Isopentenyl-diphosphate Delta-isomerase 1"/>
    <property type="match status" value="1"/>
</dbReference>
<dbReference type="GO" id="GO:0004452">
    <property type="term" value="F:isopentenyl-diphosphate delta-isomerase activity"/>
    <property type="evidence" value="ECO:0007669"/>
    <property type="project" value="UniProtKB-EC"/>
</dbReference>
<dbReference type="GO" id="GO:0009240">
    <property type="term" value="P:isopentenyl diphosphate biosynthetic process"/>
    <property type="evidence" value="ECO:0007669"/>
    <property type="project" value="TreeGrafter"/>
</dbReference>
<evidence type="ECO:0000256" key="1">
    <source>
        <dbReference type="ARBA" id="ARBA00001946"/>
    </source>
</evidence>
<dbReference type="Gene3D" id="3.90.79.10">
    <property type="entry name" value="Nucleoside Triphosphate Pyrophosphohydrolase"/>
    <property type="match status" value="1"/>
</dbReference>
<evidence type="ECO:0000313" key="13">
    <source>
        <dbReference type="EMBL" id="SVA12843.1"/>
    </source>
</evidence>
<dbReference type="InterPro" id="IPR015797">
    <property type="entry name" value="NUDIX_hydrolase-like_dom_sf"/>
</dbReference>
<dbReference type="PANTHER" id="PTHR10885:SF0">
    <property type="entry name" value="ISOPENTENYL-DIPHOSPHATE DELTA-ISOMERASE"/>
    <property type="match status" value="1"/>
</dbReference>
<dbReference type="UniPathway" id="UPA00059">
    <property type="reaction ID" value="UER00104"/>
</dbReference>
<comment type="similarity">
    <text evidence="3">Belongs to the IPP isomerase type 1 family.</text>
</comment>
<keyword evidence="7" id="KW-0460">Magnesium</keyword>
<name>A0A381TFY5_9ZZZZ</name>
<dbReference type="GO" id="GO:0006694">
    <property type="term" value="P:steroid biosynthetic process"/>
    <property type="evidence" value="ECO:0007669"/>
    <property type="project" value="UniProtKB-KW"/>
</dbReference>
<evidence type="ECO:0000256" key="9">
    <source>
        <dbReference type="ARBA" id="ARBA00023098"/>
    </source>
</evidence>
<reference evidence="13" key="1">
    <citation type="submission" date="2018-05" db="EMBL/GenBank/DDBJ databases">
        <authorList>
            <person name="Lanie J.A."/>
            <person name="Ng W.-L."/>
            <person name="Kazmierczak K.M."/>
            <person name="Andrzejewski T.M."/>
            <person name="Davidsen T.M."/>
            <person name="Wayne K.J."/>
            <person name="Tettelin H."/>
            <person name="Glass J.I."/>
            <person name="Rusch D."/>
            <person name="Podicherti R."/>
            <person name="Tsui H.-C.T."/>
            <person name="Winkler M.E."/>
        </authorList>
    </citation>
    <scope>NUCLEOTIDE SEQUENCE</scope>
</reference>
<dbReference type="NCBIfam" id="NF002995">
    <property type="entry name" value="PRK03759.1"/>
    <property type="match status" value="1"/>
</dbReference>
<dbReference type="NCBIfam" id="TIGR02150">
    <property type="entry name" value="IPP_isom_1"/>
    <property type="match status" value="1"/>
</dbReference>
<dbReference type="EC" id="5.3.3.2" evidence="4"/>
<evidence type="ECO:0000256" key="3">
    <source>
        <dbReference type="ARBA" id="ARBA00007579"/>
    </source>
</evidence>
<keyword evidence="6" id="KW-0479">Metal-binding</keyword>